<keyword evidence="3" id="KW-1185">Reference proteome</keyword>
<feature type="region of interest" description="Disordered" evidence="1">
    <location>
        <begin position="165"/>
        <end position="199"/>
    </location>
</feature>
<feature type="compositionally biased region" description="Basic and acidic residues" evidence="1">
    <location>
        <begin position="177"/>
        <end position="199"/>
    </location>
</feature>
<accession>A0AAD9Q3A4</accession>
<reference evidence="2" key="2">
    <citation type="journal article" date="2023" name="Science">
        <title>Genomic signatures of disease resistance in endangered staghorn corals.</title>
        <authorList>
            <person name="Vollmer S.V."/>
            <person name="Selwyn J.D."/>
            <person name="Despard B.A."/>
            <person name="Roesel C.L."/>
        </authorList>
    </citation>
    <scope>NUCLEOTIDE SEQUENCE</scope>
    <source>
        <strain evidence="2">K2</strain>
    </source>
</reference>
<protein>
    <submittedName>
        <fullName evidence="2">Uncharacterized protein</fullName>
    </submittedName>
</protein>
<evidence type="ECO:0000313" key="2">
    <source>
        <dbReference type="EMBL" id="KAK2553566.1"/>
    </source>
</evidence>
<name>A0AAD9Q3A4_ACRCE</name>
<proteinExistence type="predicted"/>
<feature type="region of interest" description="Disordered" evidence="1">
    <location>
        <begin position="22"/>
        <end position="47"/>
    </location>
</feature>
<dbReference type="AlphaFoldDB" id="A0AAD9Q3A4"/>
<reference evidence="2" key="1">
    <citation type="journal article" date="2023" name="G3 (Bethesda)">
        <title>Whole genome assembly and annotation of the endangered Caribbean coral Acropora cervicornis.</title>
        <authorList>
            <person name="Selwyn J.D."/>
            <person name="Vollmer S.V."/>
        </authorList>
    </citation>
    <scope>NUCLEOTIDE SEQUENCE</scope>
    <source>
        <strain evidence="2">K2</strain>
    </source>
</reference>
<dbReference type="EMBL" id="JARQWQ010000076">
    <property type="protein sequence ID" value="KAK2553566.1"/>
    <property type="molecule type" value="Genomic_DNA"/>
</dbReference>
<comment type="caution">
    <text evidence="2">The sequence shown here is derived from an EMBL/GenBank/DDBJ whole genome shotgun (WGS) entry which is preliminary data.</text>
</comment>
<dbReference type="Proteomes" id="UP001249851">
    <property type="component" value="Unassembled WGS sequence"/>
</dbReference>
<feature type="compositionally biased region" description="Basic and acidic residues" evidence="1">
    <location>
        <begin position="30"/>
        <end position="43"/>
    </location>
</feature>
<gene>
    <name evidence="2" type="ORF">P5673_025055</name>
</gene>
<evidence type="ECO:0000256" key="1">
    <source>
        <dbReference type="SAM" id="MobiDB-lite"/>
    </source>
</evidence>
<sequence>MARMQDVLVEEKGWKWSTFHGSQGFGCSPEGDKEDWREDDEKPGSLLKGVECGEGSLEVDEVVFGKGEMHGLADLNSQQSSSFGQGNLPFLNRWIHLKQTSKQRDLQGKIGGLHLHRNTAFATIRSSESLFMLIASDFSDCTDSSSLLVMLKPIAGPAVRGTDSRGTGWLGGVNSSIEERKEERGGSTKTKEDNSTEAHERLRIFRGRAQPSKGVSSPALDLYPTPSYRIKKGKGNEIEMKNI</sequence>
<organism evidence="2 3">
    <name type="scientific">Acropora cervicornis</name>
    <name type="common">Staghorn coral</name>
    <dbReference type="NCBI Taxonomy" id="6130"/>
    <lineage>
        <taxon>Eukaryota</taxon>
        <taxon>Metazoa</taxon>
        <taxon>Cnidaria</taxon>
        <taxon>Anthozoa</taxon>
        <taxon>Hexacorallia</taxon>
        <taxon>Scleractinia</taxon>
        <taxon>Astrocoeniina</taxon>
        <taxon>Acroporidae</taxon>
        <taxon>Acropora</taxon>
    </lineage>
</organism>
<evidence type="ECO:0000313" key="3">
    <source>
        <dbReference type="Proteomes" id="UP001249851"/>
    </source>
</evidence>